<dbReference type="eggNOG" id="COG3713">
    <property type="taxonomic scope" value="Bacteria"/>
</dbReference>
<evidence type="ECO:0000256" key="4">
    <source>
        <dbReference type="ARBA" id="ARBA00023136"/>
    </source>
</evidence>
<dbReference type="GO" id="GO:0009279">
    <property type="term" value="C:cell outer membrane"/>
    <property type="evidence" value="ECO:0007669"/>
    <property type="project" value="UniProtKB-SubCell"/>
</dbReference>
<feature type="chain" id="PRO_5003298268" evidence="6">
    <location>
        <begin position="28"/>
        <end position="261"/>
    </location>
</feature>
<evidence type="ECO:0000256" key="3">
    <source>
        <dbReference type="ARBA" id="ARBA00022729"/>
    </source>
</evidence>
<comment type="subcellular location">
    <subcellularLocation>
        <location evidence="1">Cell outer membrane</location>
    </subcellularLocation>
</comment>
<protein>
    <submittedName>
        <fullName evidence="7">MipA family MltA-interacting protein</fullName>
    </submittedName>
</protein>
<evidence type="ECO:0000313" key="7">
    <source>
        <dbReference type="EMBL" id="EGI77994.1"/>
    </source>
</evidence>
<reference evidence="7 8" key="1">
    <citation type="journal article" date="2011" name="EMBO J.">
        <title>Structural diversity of bacterial flagellar motors.</title>
        <authorList>
            <person name="Chen S."/>
            <person name="Beeby M."/>
            <person name="Murphy G.E."/>
            <person name="Leadbetter J.R."/>
            <person name="Hendrixson D.R."/>
            <person name="Briegel A."/>
            <person name="Li Z."/>
            <person name="Shi J."/>
            <person name="Tocheva E.I."/>
            <person name="Muller A."/>
            <person name="Dobro M.J."/>
            <person name="Jensen G.J."/>
        </authorList>
    </citation>
    <scope>NUCLEOTIDE SEQUENCE [LARGE SCALE GENOMIC DNA]</scope>
    <source>
        <strain evidence="7 8">ATCC 19624</strain>
    </source>
</reference>
<feature type="signal peptide" evidence="6">
    <location>
        <begin position="1"/>
        <end position="27"/>
    </location>
</feature>
<keyword evidence="3 6" id="KW-0732">Signal</keyword>
<keyword evidence="5" id="KW-0998">Cell outer membrane</keyword>
<organism evidence="7 8">
    <name type="scientific">Hylemonella gracilis ATCC 19624</name>
    <dbReference type="NCBI Taxonomy" id="887062"/>
    <lineage>
        <taxon>Bacteria</taxon>
        <taxon>Pseudomonadati</taxon>
        <taxon>Pseudomonadota</taxon>
        <taxon>Betaproteobacteria</taxon>
        <taxon>Burkholderiales</taxon>
        <taxon>Comamonadaceae</taxon>
        <taxon>Hylemonella</taxon>
    </lineage>
</organism>
<keyword evidence="8" id="KW-1185">Reference proteome</keyword>
<name>F3KQC1_9BURK</name>
<evidence type="ECO:0000256" key="2">
    <source>
        <dbReference type="ARBA" id="ARBA00005722"/>
    </source>
</evidence>
<dbReference type="InterPro" id="IPR010583">
    <property type="entry name" value="MipA"/>
</dbReference>
<dbReference type="Proteomes" id="UP000016368">
    <property type="component" value="Unassembled WGS sequence"/>
</dbReference>
<gene>
    <name evidence="7" type="ORF">HGR_03182</name>
</gene>
<proteinExistence type="inferred from homology"/>
<dbReference type="EMBL" id="AEGR01000036">
    <property type="protein sequence ID" value="EGI77994.1"/>
    <property type="molecule type" value="Genomic_DNA"/>
</dbReference>
<comment type="similarity">
    <text evidence="2">Belongs to the MipA/OmpV family.</text>
</comment>
<dbReference type="PANTHER" id="PTHR38776:SF1">
    <property type="entry name" value="MLTA-INTERACTING PROTEIN-RELATED"/>
    <property type="match status" value="1"/>
</dbReference>
<dbReference type="OrthoDB" id="8585044at2"/>
<dbReference type="PANTHER" id="PTHR38776">
    <property type="entry name" value="MLTA-INTERACTING PROTEIN-RELATED"/>
    <property type="match status" value="1"/>
</dbReference>
<evidence type="ECO:0000256" key="5">
    <source>
        <dbReference type="ARBA" id="ARBA00023237"/>
    </source>
</evidence>
<evidence type="ECO:0000256" key="6">
    <source>
        <dbReference type="SAM" id="SignalP"/>
    </source>
</evidence>
<evidence type="ECO:0000256" key="1">
    <source>
        <dbReference type="ARBA" id="ARBA00004442"/>
    </source>
</evidence>
<dbReference type="Pfam" id="PF06629">
    <property type="entry name" value="MipA"/>
    <property type="match status" value="1"/>
</dbReference>
<keyword evidence="4" id="KW-0472">Membrane</keyword>
<dbReference type="AlphaFoldDB" id="F3KQC1"/>
<comment type="caution">
    <text evidence="7">The sequence shown here is derived from an EMBL/GenBank/DDBJ whole genome shotgun (WGS) entry which is preliminary data.</text>
</comment>
<accession>F3KQC1</accession>
<sequence length="261" mass="28416">MRVTFFRTLFLVTLLGLGLAAHPAAQAENVYLMSLAGGVTPRYEGSRDYRPVVVPIIAAEFDNGVFLNPLEGLGYRTQFSHGVFASVALGYDDGRTDQDRYLLPGSDHLKGMGDIPGSMLILLQVGVRLPGDLSLSATLDQPITETRRGLGGRVDLTASLWSMPTDQVNLTGSVHAGSDRYAQTFFGVTDRQSVNSRFDAYTPQGGVDSLKLAIDWTHVFTPHWMVRTTAGVSRLVGDAADSPIVQVKNNYLAMTALVYRY</sequence>
<dbReference type="RefSeq" id="WP_006296618.1">
    <property type="nucleotide sequence ID" value="NZ_AEGR01000036.1"/>
</dbReference>
<evidence type="ECO:0000313" key="8">
    <source>
        <dbReference type="Proteomes" id="UP000016368"/>
    </source>
</evidence>